<feature type="chain" id="PRO_5045910269" evidence="10">
    <location>
        <begin position="29"/>
        <end position="1475"/>
    </location>
</feature>
<comment type="caution">
    <text evidence="16">The sequence shown here is derived from an EMBL/GenBank/DDBJ whole genome shotgun (WGS) entry which is preliminary data.</text>
</comment>
<evidence type="ECO:0000259" key="15">
    <source>
        <dbReference type="Pfam" id="PF18404"/>
    </source>
</evidence>
<dbReference type="InterPro" id="IPR029044">
    <property type="entry name" value="Nucleotide-diphossugar_trans"/>
</dbReference>
<dbReference type="Gene3D" id="3.90.550.10">
    <property type="entry name" value="Spore Coat Polysaccharide Biosynthesis Protein SpsA, Chain A"/>
    <property type="match status" value="1"/>
</dbReference>
<keyword evidence="7" id="KW-0256">Endoplasmic reticulum</keyword>
<name>A0ABR4I341_9EURO</name>
<dbReference type="CDD" id="cd06432">
    <property type="entry name" value="GT8_HUGT1_C_like"/>
    <property type="match status" value="1"/>
</dbReference>
<dbReference type="SUPFAM" id="SSF53448">
    <property type="entry name" value="Nucleotide-diphospho-sugar transferases"/>
    <property type="match status" value="1"/>
</dbReference>
<reference evidence="16 17" key="1">
    <citation type="submission" date="2024-07" db="EMBL/GenBank/DDBJ databases">
        <title>Section-level genome sequencing and comparative genomics of Aspergillus sections Usti and Cavernicolus.</title>
        <authorList>
            <consortium name="Lawrence Berkeley National Laboratory"/>
            <person name="Nybo J.L."/>
            <person name="Vesth T.C."/>
            <person name="Theobald S."/>
            <person name="Frisvad J.C."/>
            <person name="Larsen T.O."/>
            <person name="Kjaerboelling I."/>
            <person name="Rothschild-Mancinelli K."/>
            <person name="Lyhne E.K."/>
            <person name="Kogle M.E."/>
            <person name="Barry K."/>
            <person name="Clum A."/>
            <person name="Na H."/>
            <person name="Ledsgaard L."/>
            <person name="Lin J."/>
            <person name="Lipzen A."/>
            <person name="Kuo A."/>
            <person name="Riley R."/>
            <person name="Mondo S."/>
            <person name="LaButti K."/>
            <person name="Haridas S."/>
            <person name="Pangalinan J."/>
            <person name="Salamov A.A."/>
            <person name="Simmons B.A."/>
            <person name="Magnuson J.K."/>
            <person name="Chen J."/>
            <person name="Drula E."/>
            <person name="Henrissat B."/>
            <person name="Wiebenga A."/>
            <person name="Lubbers R.J."/>
            <person name="Gomes A.C."/>
            <person name="Makela M.R."/>
            <person name="Stajich J."/>
            <person name="Grigoriev I.V."/>
            <person name="Mortensen U.H."/>
            <person name="De vries R.P."/>
            <person name="Baker S.E."/>
            <person name="Andersen M.R."/>
        </authorList>
    </citation>
    <scope>NUCLEOTIDE SEQUENCE [LARGE SCALE GENOMIC DNA]</scope>
    <source>
        <strain evidence="16 17">CBS 600.67</strain>
    </source>
</reference>
<comment type="cofactor">
    <cofactor evidence="1">
        <name>Ca(2+)</name>
        <dbReference type="ChEBI" id="CHEBI:29108"/>
    </cofactor>
</comment>
<protein>
    <submittedName>
        <fullName evidence="16">UDP-glucose:glycoprotein glucosyltransferase-domain-containing protein</fullName>
    </submittedName>
</protein>
<keyword evidence="5" id="KW-0808">Transferase</keyword>
<feature type="domain" description="UGGT thioredoxin-like" evidence="12">
    <location>
        <begin position="273"/>
        <end position="402"/>
    </location>
</feature>
<keyword evidence="17" id="KW-1185">Reference proteome</keyword>
<keyword evidence="8" id="KW-0325">Glycoprotein</keyword>
<evidence type="ECO:0000259" key="13">
    <source>
        <dbReference type="Pfam" id="PF18402"/>
    </source>
</evidence>
<feature type="compositionally biased region" description="Acidic residues" evidence="9">
    <location>
        <begin position="1455"/>
        <end position="1467"/>
    </location>
</feature>
<evidence type="ECO:0000256" key="1">
    <source>
        <dbReference type="ARBA" id="ARBA00001913"/>
    </source>
</evidence>
<dbReference type="InterPro" id="IPR040525">
    <property type="entry name" value="UGGT_TRXL_4"/>
</dbReference>
<proteinExistence type="inferred from homology"/>
<organism evidence="16 17">
    <name type="scientific">Aspergillus cavernicola</name>
    <dbReference type="NCBI Taxonomy" id="176166"/>
    <lineage>
        <taxon>Eukaryota</taxon>
        <taxon>Fungi</taxon>
        <taxon>Dikarya</taxon>
        <taxon>Ascomycota</taxon>
        <taxon>Pezizomycotina</taxon>
        <taxon>Eurotiomycetes</taxon>
        <taxon>Eurotiomycetidae</taxon>
        <taxon>Eurotiales</taxon>
        <taxon>Aspergillaceae</taxon>
        <taxon>Aspergillus</taxon>
        <taxon>Aspergillus subgen. Nidulantes</taxon>
    </lineage>
</organism>
<dbReference type="PANTHER" id="PTHR11226">
    <property type="entry name" value="UDP-GLUCOSE GLYCOPROTEIN:GLUCOSYLTRANSFERASE"/>
    <property type="match status" value="1"/>
</dbReference>
<evidence type="ECO:0000256" key="4">
    <source>
        <dbReference type="ARBA" id="ARBA00006351"/>
    </source>
</evidence>
<dbReference type="Pfam" id="PF18400">
    <property type="entry name" value="Thioredoxin_12"/>
    <property type="match status" value="1"/>
</dbReference>
<dbReference type="InterPro" id="IPR040497">
    <property type="entry name" value="Glyco_transf_24"/>
</dbReference>
<dbReference type="InterPro" id="IPR009448">
    <property type="entry name" value="UDP-g_GGtrans"/>
</dbReference>
<feature type="domain" description="UGGT thioredoxin-like" evidence="11">
    <location>
        <begin position="43"/>
        <end position="227"/>
    </location>
</feature>
<evidence type="ECO:0000256" key="9">
    <source>
        <dbReference type="SAM" id="MobiDB-lite"/>
    </source>
</evidence>
<feature type="domain" description="Glucosyltransferase 24 catalytic" evidence="15">
    <location>
        <begin position="1176"/>
        <end position="1442"/>
    </location>
</feature>
<dbReference type="Pfam" id="PF06427">
    <property type="entry name" value="UDP-g_GGTase"/>
    <property type="match status" value="1"/>
</dbReference>
<evidence type="ECO:0000259" key="14">
    <source>
        <dbReference type="Pfam" id="PF18403"/>
    </source>
</evidence>
<dbReference type="InterPro" id="IPR040692">
    <property type="entry name" value="UGGT_TRXL_3"/>
</dbReference>
<evidence type="ECO:0000259" key="12">
    <source>
        <dbReference type="Pfam" id="PF18401"/>
    </source>
</evidence>
<dbReference type="InterPro" id="IPR040693">
    <property type="entry name" value="UGGT_TRXL_1"/>
</dbReference>
<evidence type="ECO:0000313" key="17">
    <source>
        <dbReference type="Proteomes" id="UP001610335"/>
    </source>
</evidence>
<keyword evidence="6 10" id="KW-0732">Signal</keyword>
<evidence type="ECO:0000256" key="3">
    <source>
        <dbReference type="ARBA" id="ARBA00004922"/>
    </source>
</evidence>
<feature type="domain" description="UGGT thioredoxin-like" evidence="13">
    <location>
        <begin position="408"/>
        <end position="652"/>
    </location>
</feature>
<evidence type="ECO:0000256" key="2">
    <source>
        <dbReference type="ARBA" id="ARBA00004319"/>
    </source>
</evidence>
<dbReference type="EMBL" id="JBFXLS010000060">
    <property type="protein sequence ID" value="KAL2822140.1"/>
    <property type="molecule type" value="Genomic_DNA"/>
</dbReference>
<dbReference type="Pfam" id="PF18401">
    <property type="entry name" value="Thioredoxin_13"/>
    <property type="match status" value="1"/>
</dbReference>
<dbReference type="PANTHER" id="PTHR11226:SF0">
    <property type="entry name" value="UDP-GLUCOSE:GLYCOPROTEIN GLUCOSYLTRANSFERASE"/>
    <property type="match status" value="1"/>
</dbReference>
<evidence type="ECO:0000256" key="5">
    <source>
        <dbReference type="ARBA" id="ARBA00022679"/>
    </source>
</evidence>
<feature type="signal peptide" evidence="10">
    <location>
        <begin position="1"/>
        <end position="28"/>
    </location>
</feature>
<dbReference type="Pfam" id="PF18403">
    <property type="entry name" value="Thioredoxin_15"/>
    <property type="match status" value="1"/>
</dbReference>
<gene>
    <name evidence="16" type="ORF">BDW59DRAFT_163900</name>
</gene>
<sequence length="1475" mass="164537">MLFRLGYAVSWRLSCVILTTLLASVGLASPSVNVALQASFDSGPYLIELLETAAEENPTSYFPLLDRIADGAFDDAVTDKELYNQFLQVVVDDGHISSPESLSSLKLSLAIRSAGPRIAAHYQFYNASVQHSIMAGQDAVCPVWAHSDGKQYCSSTMERAQQDIEGELDPRELPFDRVLGDSSLPPVILYADVASPMFKDFHQTLSALAKEGEISYRVRYRPPQHWSSRPLFVSGYGVELALKRTDYIVIDDRDAEVRDSESGKSVEAEEALDDLRPLSSSEVARLGMNTVSYVAASDDPLDTLVKLSQDFPKYSSTIAAYNASAELLGEVRANRLGMLSSGGNAMWINGVQIDPRQIDAYSLVDHLRRERRLIDSFRTLGLSAQEAVELLAHEAIAESVAQDTPQRYDYRDEIEGGGVIIWLNDLEKDAKYDSWPGELTAFLRRTYPGQLPAVRRDLNNIVFPLDLTTAEDVELVVTTIQMFVKRKIPVRFGVVPVASSAGATAQLKVAHYLQETFGLGSLMAYLEECYKKSKLTTPDKAGFLAATQDRSPRAEKQALSLDEILNSDELELLVSRTNKYQARLGIKIDAPLIFINGIPIPRGENWPQEMSTKIDKDLRLVQQGIIEGLFEEDSWLPGFFLAQAFGRRVPWIVPEDPKDVKLVDLARIPLTSSKLLDIVPRIASQVDPLESAQMIVIGDFDSDSGLKLLISALECQQKQPMTDMLFIHSPEQSIPKASTAIYRFLKGEKIDPEQILSDIASTLSSEGETQEVLEFWTRIQPLVEEFGLAPGLNGVVINGRVVKPPQDVTTEDLGQLLLYETMNRIGPVSKAAKDAGFSSKLSDPLSFAKLTSLVALSTVSDVPEGLFETSSDVRVNFFKQWSDSTSVITVSSTDDPVITIAASIDPASETAQRWLPILKVLSKLDGVKLKLFMNPRDENRELPIKRFYRYVLDSEPSFGDNGSVMRPTASFSGVPVEALLTLGMDVPPSWLVAPQDSVHDLDNIKLSSVKGDSNVDAVYALEHILIEGHSRDMTTKSPPRGVQLVLGTDDNPYFADTIVMANLGYFQFKAQPGIYTINLKPGQSERIFNLDSLGRLGYSPQAGDDSNEVALLSFQGKTLFPRLSRKKGQENEDVLESGPKPGSATGFLSKGLNFASGVLSSVGVNTKSTPEANADINIFSVASGHLYERMLNIMMVSVTRNTNHTVKFWFIEQFLSPSFKSFLPHLAAEYNFKYEMVTYKWPHWLRAQKEKQREIWGYKILFLDVLFPLSLDKVIFVDADQIVRTDMHDLVTLDLEGAPYGFTPMCDSRHEMEGFRFWKQGYWANFLRGRPYHISALYVVDLARFRALAAGDRLRGQYQMLSADKNSLSNLDQDLPNHMQHQIPIKSLPQEWLWCETWCSDEALGEARTIDLCNNPQTKEPKLERARRQVPEWTEYDGEIAELGRRVVSEYGGEKEDEDEAVVEEEASGWRKDEL</sequence>
<dbReference type="Pfam" id="PF18404">
    <property type="entry name" value="Glyco_transf_24"/>
    <property type="match status" value="1"/>
</dbReference>
<dbReference type="Proteomes" id="UP001610335">
    <property type="component" value="Unassembled WGS sequence"/>
</dbReference>
<evidence type="ECO:0000256" key="10">
    <source>
        <dbReference type="SAM" id="SignalP"/>
    </source>
</evidence>
<evidence type="ECO:0000313" key="16">
    <source>
        <dbReference type="EMBL" id="KAL2822140.1"/>
    </source>
</evidence>
<feature type="domain" description="UDP-glucose:glycoprotein glucosyltransferase thioredoxin-like" evidence="14">
    <location>
        <begin position="666"/>
        <end position="855"/>
    </location>
</feature>
<evidence type="ECO:0000256" key="6">
    <source>
        <dbReference type="ARBA" id="ARBA00022729"/>
    </source>
</evidence>
<feature type="region of interest" description="Disordered" evidence="9">
    <location>
        <begin position="1450"/>
        <end position="1475"/>
    </location>
</feature>
<evidence type="ECO:0000259" key="11">
    <source>
        <dbReference type="Pfam" id="PF18400"/>
    </source>
</evidence>
<dbReference type="Pfam" id="PF18402">
    <property type="entry name" value="Thioredoxin_14"/>
    <property type="match status" value="1"/>
</dbReference>
<comment type="similarity">
    <text evidence="4">Belongs to the glycosyltransferase 8 family.</text>
</comment>
<evidence type="ECO:0000256" key="8">
    <source>
        <dbReference type="ARBA" id="ARBA00023180"/>
    </source>
</evidence>
<evidence type="ECO:0000256" key="7">
    <source>
        <dbReference type="ARBA" id="ARBA00022824"/>
    </source>
</evidence>
<comment type="pathway">
    <text evidence="3">Protein modification; protein glycosylation.</text>
</comment>
<accession>A0ABR4I341</accession>
<dbReference type="InterPro" id="IPR040694">
    <property type="entry name" value="UGGT_TRXL_2"/>
</dbReference>
<comment type="subcellular location">
    <subcellularLocation>
        <location evidence="2">Endoplasmic reticulum lumen</location>
    </subcellularLocation>
</comment>